<dbReference type="Proteomes" id="UP000031163">
    <property type="component" value="Chromosome"/>
</dbReference>
<evidence type="ECO:0000256" key="1">
    <source>
        <dbReference type="ARBA" id="ARBA00022737"/>
    </source>
</evidence>
<dbReference type="PROSITE" id="PS50088">
    <property type="entry name" value="ANK_REPEAT"/>
    <property type="match status" value="1"/>
</dbReference>
<name>A0A0A8H139_9BACT</name>
<dbReference type="PROSITE" id="PS50297">
    <property type="entry name" value="ANK_REP_REGION"/>
    <property type="match status" value="1"/>
</dbReference>
<dbReference type="InterPro" id="IPR036770">
    <property type="entry name" value="Ankyrin_rpt-contain_sf"/>
</dbReference>
<dbReference type="STRING" id="1031564.CINS_0940"/>
<dbReference type="Pfam" id="PF12796">
    <property type="entry name" value="Ank_2"/>
    <property type="match status" value="2"/>
</dbReference>
<dbReference type="InterPro" id="IPR050745">
    <property type="entry name" value="Multifunctional_regulatory"/>
</dbReference>
<dbReference type="PANTHER" id="PTHR24189:SF50">
    <property type="entry name" value="ANKYRIN REPEAT AND SOCS BOX PROTEIN 2"/>
    <property type="match status" value="1"/>
</dbReference>
<evidence type="ECO:0000256" key="2">
    <source>
        <dbReference type="ARBA" id="ARBA00023043"/>
    </source>
</evidence>
<keyword evidence="2 3" id="KW-0040">ANK repeat</keyword>
<dbReference type="SMART" id="SM00248">
    <property type="entry name" value="ANK"/>
    <property type="match status" value="5"/>
</dbReference>
<feature type="repeat" description="ANK" evidence="3">
    <location>
        <begin position="284"/>
        <end position="316"/>
    </location>
</feature>
<accession>A0A0A8H139</accession>
<organism evidence="4 5">
    <name type="scientific">Campylobacter insulaenigrae NCTC 12927</name>
    <dbReference type="NCBI Taxonomy" id="1031564"/>
    <lineage>
        <taxon>Bacteria</taxon>
        <taxon>Pseudomonadati</taxon>
        <taxon>Campylobacterota</taxon>
        <taxon>Epsilonproteobacteria</taxon>
        <taxon>Campylobacterales</taxon>
        <taxon>Campylobacteraceae</taxon>
        <taxon>Campylobacter</taxon>
    </lineage>
</organism>
<dbReference type="AlphaFoldDB" id="A0A0A8H139"/>
<dbReference type="EMBL" id="CP007770">
    <property type="protein sequence ID" value="AJC87903.1"/>
    <property type="molecule type" value="Genomic_DNA"/>
</dbReference>
<dbReference type="PANTHER" id="PTHR24189">
    <property type="entry name" value="MYOTROPHIN"/>
    <property type="match status" value="1"/>
</dbReference>
<dbReference type="SUPFAM" id="SSF48403">
    <property type="entry name" value="Ankyrin repeat"/>
    <property type="match status" value="1"/>
</dbReference>
<protein>
    <submittedName>
        <fullName evidence="4">Ankyrin domain protein</fullName>
    </submittedName>
</protein>
<keyword evidence="1" id="KW-0677">Repeat</keyword>
<dbReference type="HOGENOM" id="CLU_665123_0_0_7"/>
<sequence length="415" mass="47930">MRFLILSFIFCFQIFALEYSCDYLKEKKTNFFKDFSPQNMEDYSQVDLNCQFSLKNSEITNKLYMLANEIRGSNSACVGAEYFSDLRKFDFLLLKIALDPMSYQVSLQDANSLEKKFAKLKAYFRFWAYQSVGNFKLYKDFWKAYNDAINPLTMYFYKNFKMDKASAVYFASSALNEFLNWAVGETKIFKDISDFEKFIANPHNSLDQIREYIYVNKLNALELNNGFKSALLNNKNTEIIAEFIKLGVKLNEGYESALFYALGNYDNVKLLLESGAEVDYKNSFGKTPLFYAVEYSNYEVSKLLIENGANVNQKYINDNEKLSVTSVGANTPYYITLCALEHTSKNIFMHAANYSDVKMLKLLVNYGVKINEIDDLGFNALDFALLAKNSENVKYLKEIGLKENENLVIYEEISP</sequence>
<evidence type="ECO:0000313" key="4">
    <source>
        <dbReference type="EMBL" id="AJC87903.1"/>
    </source>
</evidence>
<evidence type="ECO:0000313" key="5">
    <source>
        <dbReference type="Proteomes" id="UP000031163"/>
    </source>
</evidence>
<dbReference type="Gene3D" id="1.25.40.20">
    <property type="entry name" value="Ankyrin repeat-containing domain"/>
    <property type="match status" value="1"/>
</dbReference>
<reference evidence="4 5" key="1">
    <citation type="journal article" date="2014" name="Genome Biol. Evol.">
        <title>Comparative Genomics of the Campylobacter lari Group.</title>
        <authorList>
            <person name="Miller W.G."/>
            <person name="Yee E."/>
            <person name="Chapman M.H."/>
            <person name="Smith T.P."/>
            <person name="Bono J.L."/>
            <person name="Huynh S."/>
            <person name="Parker C.T."/>
            <person name="Vandamme P."/>
            <person name="Luong K."/>
            <person name="Korlach J."/>
        </authorList>
    </citation>
    <scope>NUCLEOTIDE SEQUENCE [LARGE SCALE GENOMIC DNA]</scope>
    <source>
        <strain evidence="4 5">NCTC 12927</strain>
    </source>
</reference>
<dbReference type="GeneID" id="74431732"/>
<dbReference type="RefSeq" id="WP_052251976.1">
    <property type="nucleotide sequence ID" value="NZ_CP007770.1"/>
</dbReference>
<proteinExistence type="predicted"/>
<evidence type="ECO:0000256" key="3">
    <source>
        <dbReference type="PROSITE-ProRule" id="PRU00023"/>
    </source>
</evidence>
<dbReference type="InterPro" id="IPR002110">
    <property type="entry name" value="Ankyrin_rpt"/>
</dbReference>
<gene>
    <name evidence="4" type="ORF">CINS_0940</name>
</gene>
<dbReference type="KEGG" id="cis:CINS_0940"/>